<feature type="transmembrane region" description="Helical" evidence="1">
    <location>
        <begin position="49"/>
        <end position="73"/>
    </location>
</feature>
<dbReference type="AlphaFoldDB" id="A0A0X3V9U1"/>
<proteinExistence type="predicted"/>
<reference evidence="2 3" key="1">
    <citation type="submission" date="2015-10" db="EMBL/GenBank/DDBJ databases">
        <authorList>
            <person name="Gilbert D.G."/>
        </authorList>
    </citation>
    <scope>NUCLEOTIDE SEQUENCE [LARGE SCALE GENOMIC DNA]</scope>
    <source>
        <strain evidence="2 3">NRRL B-16712</strain>
    </source>
</reference>
<evidence type="ECO:0000313" key="2">
    <source>
        <dbReference type="EMBL" id="KUL41500.1"/>
    </source>
</evidence>
<evidence type="ECO:0000313" key="3">
    <source>
        <dbReference type="Proteomes" id="UP000053244"/>
    </source>
</evidence>
<dbReference type="RefSeq" id="WP_067685282.1">
    <property type="nucleotide sequence ID" value="NZ_LLZH01000013.1"/>
</dbReference>
<accession>A0A0X3V9U1</accession>
<feature type="transmembrane region" description="Helical" evidence="1">
    <location>
        <begin position="79"/>
        <end position="110"/>
    </location>
</feature>
<dbReference type="OrthoDB" id="3294836at2"/>
<keyword evidence="1" id="KW-0812">Transmembrane</keyword>
<sequence>MTYPPATPEPGFAAPPPQAPPDEVLQAAASRQFGSLIAGQRGTNPFGNLAFGLGGGIALIAGGALVAWVGSLIDFRPLALLACPMIVIGLVVIVYAVMALAAGFTATYLFENGLVHTKNKKVDAVAWTEVDELWLWKAGGNTALAGNLLSYYVVTFDGRKVVVESAVGKGEQPLGPRLEQIVAQLGRPVVDSGPYVGKMRP</sequence>
<name>A0A0X3V9U1_9ACTN</name>
<gene>
    <name evidence="2" type="ORF">ADL15_04420</name>
</gene>
<dbReference type="Pfam" id="PF20226">
    <property type="entry name" value="DUF6585"/>
    <property type="match status" value="1"/>
</dbReference>
<protein>
    <submittedName>
        <fullName evidence="2">Uncharacterized protein</fullName>
    </submittedName>
</protein>
<dbReference type="InterPro" id="IPR046492">
    <property type="entry name" value="DUF6585"/>
</dbReference>
<keyword evidence="1" id="KW-0472">Membrane</keyword>
<dbReference type="EMBL" id="LLZH01000013">
    <property type="protein sequence ID" value="KUL41500.1"/>
    <property type="molecule type" value="Genomic_DNA"/>
</dbReference>
<comment type="caution">
    <text evidence="2">The sequence shown here is derived from an EMBL/GenBank/DDBJ whole genome shotgun (WGS) entry which is preliminary data.</text>
</comment>
<organism evidence="2 3">
    <name type="scientific">Actinoplanes awajinensis subsp. mycoplanecinus</name>
    <dbReference type="NCBI Taxonomy" id="135947"/>
    <lineage>
        <taxon>Bacteria</taxon>
        <taxon>Bacillati</taxon>
        <taxon>Actinomycetota</taxon>
        <taxon>Actinomycetes</taxon>
        <taxon>Micromonosporales</taxon>
        <taxon>Micromonosporaceae</taxon>
        <taxon>Actinoplanes</taxon>
    </lineage>
</organism>
<dbReference type="Proteomes" id="UP000053244">
    <property type="component" value="Unassembled WGS sequence"/>
</dbReference>
<keyword evidence="1" id="KW-1133">Transmembrane helix</keyword>
<keyword evidence="3" id="KW-1185">Reference proteome</keyword>
<evidence type="ECO:0000256" key="1">
    <source>
        <dbReference type="SAM" id="Phobius"/>
    </source>
</evidence>